<name>A0A430AZC1_9ENTE</name>
<evidence type="ECO:0000313" key="2">
    <source>
        <dbReference type="EMBL" id="RSU13408.1"/>
    </source>
</evidence>
<protein>
    <submittedName>
        <fullName evidence="2">Uncharacterized protein</fullName>
    </submittedName>
</protein>
<keyword evidence="3" id="KW-1185">Reference proteome</keyword>
<keyword evidence="1" id="KW-0472">Membrane</keyword>
<accession>A0A430AZC1</accession>
<dbReference type="Proteomes" id="UP000286773">
    <property type="component" value="Unassembled WGS sequence"/>
</dbReference>
<organism evidence="2 3">
    <name type="scientific">Vagococcus acidifermentans</name>
    <dbReference type="NCBI Taxonomy" id="564710"/>
    <lineage>
        <taxon>Bacteria</taxon>
        <taxon>Bacillati</taxon>
        <taxon>Bacillota</taxon>
        <taxon>Bacilli</taxon>
        <taxon>Lactobacillales</taxon>
        <taxon>Enterococcaceae</taxon>
        <taxon>Vagococcus</taxon>
    </lineage>
</organism>
<dbReference type="AlphaFoldDB" id="A0A430AZC1"/>
<feature type="transmembrane region" description="Helical" evidence="1">
    <location>
        <begin position="96"/>
        <end position="119"/>
    </location>
</feature>
<feature type="transmembrane region" description="Helical" evidence="1">
    <location>
        <begin position="45"/>
        <end position="70"/>
    </location>
</feature>
<evidence type="ECO:0000256" key="1">
    <source>
        <dbReference type="SAM" id="Phobius"/>
    </source>
</evidence>
<reference evidence="2 3" key="1">
    <citation type="submission" date="2017-05" db="EMBL/GenBank/DDBJ databases">
        <title>Vagococcus spp. assemblies.</title>
        <authorList>
            <person name="Gulvik C.A."/>
        </authorList>
    </citation>
    <scope>NUCLEOTIDE SEQUENCE [LARGE SCALE GENOMIC DNA]</scope>
    <source>
        <strain evidence="2 3">LMG 24798</strain>
    </source>
</reference>
<comment type="caution">
    <text evidence="2">The sequence shown here is derived from an EMBL/GenBank/DDBJ whole genome shotgun (WGS) entry which is preliminary data.</text>
</comment>
<keyword evidence="1" id="KW-1133">Transmembrane helix</keyword>
<dbReference type="EMBL" id="NGKC01000003">
    <property type="protein sequence ID" value="RSU13408.1"/>
    <property type="molecule type" value="Genomic_DNA"/>
</dbReference>
<evidence type="ECO:0000313" key="3">
    <source>
        <dbReference type="Proteomes" id="UP000286773"/>
    </source>
</evidence>
<feature type="transmembrane region" description="Helical" evidence="1">
    <location>
        <begin position="6"/>
        <end position="33"/>
    </location>
</feature>
<keyword evidence="1" id="KW-0812">Transmembrane</keyword>
<sequence>MRISPFIFATIFSSLALFTLISFFQLISSLFKVTFKKYDELERKLVFDSLGVSMLILLLIHLLQLLFALIGHKFSFMYMSGIKITLRFLVIPMDNFVLESLILDVFLIGLTSLVLRYKYGLISSRQLTKKYVILTIFAAIAGLILVYLYF</sequence>
<gene>
    <name evidence="2" type="ORF">CBF27_04320</name>
</gene>
<proteinExistence type="predicted"/>
<feature type="transmembrane region" description="Helical" evidence="1">
    <location>
        <begin position="131"/>
        <end position="149"/>
    </location>
</feature>